<keyword evidence="6 12" id="KW-0863">Zinc-finger</keyword>
<evidence type="ECO:0000256" key="7">
    <source>
        <dbReference type="ARBA" id="ARBA00022833"/>
    </source>
</evidence>
<feature type="domain" description="C2H2-type" evidence="14">
    <location>
        <begin position="450"/>
        <end position="477"/>
    </location>
</feature>
<keyword evidence="9" id="KW-0238">DNA-binding</keyword>
<dbReference type="Gene3D" id="3.30.160.60">
    <property type="entry name" value="Classic Zinc Finger"/>
    <property type="match status" value="8"/>
</dbReference>
<evidence type="ECO:0000256" key="6">
    <source>
        <dbReference type="ARBA" id="ARBA00022771"/>
    </source>
</evidence>
<dbReference type="Pfam" id="PF13912">
    <property type="entry name" value="zf-C2H2_6"/>
    <property type="match status" value="2"/>
</dbReference>
<dbReference type="FunFam" id="3.30.160.60:FF:000771">
    <property type="entry name" value="zinc finger protein 648"/>
    <property type="match status" value="1"/>
</dbReference>
<evidence type="ECO:0000256" key="12">
    <source>
        <dbReference type="PROSITE-ProRule" id="PRU00042"/>
    </source>
</evidence>
<dbReference type="PANTHER" id="PTHR24394">
    <property type="entry name" value="ZINC FINGER PROTEIN"/>
    <property type="match status" value="1"/>
</dbReference>
<feature type="domain" description="C2H2-type" evidence="14">
    <location>
        <begin position="264"/>
        <end position="291"/>
    </location>
</feature>
<feature type="domain" description="C2H2-type" evidence="14">
    <location>
        <begin position="172"/>
        <end position="199"/>
    </location>
</feature>
<dbReference type="GO" id="GO:0008270">
    <property type="term" value="F:zinc ion binding"/>
    <property type="evidence" value="ECO:0007669"/>
    <property type="project" value="UniProtKB-KW"/>
</dbReference>
<comment type="subcellular location">
    <subcellularLocation>
        <location evidence="2">Nucleus</location>
    </subcellularLocation>
</comment>
<keyword evidence="10" id="KW-0804">Transcription</keyword>
<feature type="region of interest" description="Disordered" evidence="13">
    <location>
        <begin position="486"/>
        <end position="505"/>
    </location>
</feature>
<keyword evidence="5" id="KW-0677">Repeat</keyword>
<gene>
    <name evidence="15" type="ORF">CM83_47530</name>
</gene>
<dbReference type="InterPro" id="IPR036236">
    <property type="entry name" value="Znf_C2H2_sf"/>
</dbReference>
<dbReference type="SMART" id="SM00355">
    <property type="entry name" value="ZnF_C2H2"/>
    <property type="match status" value="11"/>
</dbReference>
<feature type="domain" description="C2H2-type" evidence="14">
    <location>
        <begin position="422"/>
        <end position="449"/>
    </location>
</feature>
<feature type="domain" description="C2H2-type" evidence="14">
    <location>
        <begin position="200"/>
        <end position="227"/>
    </location>
</feature>
<evidence type="ECO:0000256" key="4">
    <source>
        <dbReference type="ARBA" id="ARBA00022723"/>
    </source>
</evidence>
<keyword evidence="11" id="KW-0539">Nucleus</keyword>
<dbReference type="EMBL" id="GBHO01018435">
    <property type="protein sequence ID" value="JAG25169.1"/>
    <property type="molecule type" value="Transcribed_RNA"/>
</dbReference>
<feature type="domain" description="C2H2-type" evidence="14">
    <location>
        <begin position="394"/>
        <end position="421"/>
    </location>
</feature>
<reference evidence="15" key="1">
    <citation type="journal article" date="2014" name="PLoS ONE">
        <title>Transcriptome-Based Identification of ABC Transporters in the Western Tarnished Plant Bug Lygus hesperus.</title>
        <authorList>
            <person name="Hull J.J."/>
            <person name="Chaney K."/>
            <person name="Geib S.M."/>
            <person name="Fabrick J.A."/>
            <person name="Brent C.S."/>
            <person name="Walsh D."/>
            <person name="Lavine L.C."/>
        </authorList>
    </citation>
    <scope>NUCLEOTIDE SEQUENCE</scope>
</reference>
<dbReference type="FunFam" id="3.30.160.60:FF:001049">
    <property type="entry name" value="zinc finger protein 319"/>
    <property type="match status" value="1"/>
</dbReference>
<dbReference type="AlphaFoldDB" id="A0A0A9XZ29"/>
<evidence type="ECO:0000256" key="3">
    <source>
        <dbReference type="ARBA" id="ARBA00006991"/>
    </source>
</evidence>
<dbReference type="PROSITE" id="PS50157">
    <property type="entry name" value="ZINC_FINGER_C2H2_2"/>
    <property type="match status" value="10"/>
</dbReference>
<keyword evidence="7" id="KW-0862">Zinc</keyword>
<keyword evidence="4" id="KW-0479">Metal-binding</keyword>
<dbReference type="GO" id="GO:0003677">
    <property type="term" value="F:DNA binding"/>
    <property type="evidence" value="ECO:0007669"/>
    <property type="project" value="UniProtKB-KW"/>
</dbReference>
<dbReference type="FunFam" id="3.30.160.60:FF:000145">
    <property type="entry name" value="Zinc finger protein 574"/>
    <property type="match status" value="1"/>
</dbReference>
<dbReference type="PROSITE" id="PS00028">
    <property type="entry name" value="ZINC_FINGER_C2H2_1"/>
    <property type="match status" value="10"/>
</dbReference>
<protein>
    <recommendedName>
        <fullName evidence="14">C2H2-type domain-containing protein</fullName>
    </recommendedName>
</protein>
<comment type="similarity">
    <text evidence="3">Belongs to the krueppel C2H2-type zinc-finger protein family.</text>
</comment>
<evidence type="ECO:0000256" key="8">
    <source>
        <dbReference type="ARBA" id="ARBA00023015"/>
    </source>
</evidence>
<organism evidence="15">
    <name type="scientific">Lygus hesperus</name>
    <name type="common">Western plant bug</name>
    <dbReference type="NCBI Taxonomy" id="30085"/>
    <lineage>
        <taxon>Eukaryota</taxon>
        <taxon>Metazoa</taxon>
        <taxon>Ecdysozoa</taxon>
        <taxon>Arthropoda</taxon>
        <taxon>Hexapoda</taxon>
        <taxon>Insecta</taxon>
        <taxon>Pterygota</taxon>
        <taxon>Neoptera</taxon>
        <taxon>Paraneoptera</taxon>
        <taxon>Hemiptera</taxon>
        <taxon>Heteroptera</taxon>
        <taxon>Panheteroptera</taxon>
        <taxon>Cimicomorpha</taxon>
        <taxon>Miridae</taxon>
        <taxon>Mirini</taxon>
        <taxon>Lygus</taxon>
    </lineage>
</organism>
<dbReference type="SUPFAM" id="SSF57667">
    <property type="entry name" value="beta-beta-alpha zinc fingers"/>
    <property type="match status" value="5"/>
</dbReference>
<dbReference type="GO" id="GO:0000981">
    <property type="term" value="F:DNA-binding transcription factor activity, RNA polymerase II-specific"/>
    <property type="evidence" value="ECO:0007669"/>
    <property type="project" value="TreeGrafter"/>
</dbReference>
<sequence length="541" mass="60393">MLGLPAELLQMESFMKFDQNGVVKEEMNVIACLTVKTNVCDRCQSFYEQNGYLSPTSPCAECMKLAGNVHNEPQKSVCLLCSLEECACETVYQCAYCSESFSSTLLLQKHTFIHCSEVETDVLSVPSDIRRDENEISSMKGQIVQELSRECPFCRMEFEMFDSSKHICSAKYICHLCGGGLSSSYNLRVHLMKHSGDLPHKCDLCSKSFGKPSELTRHLAIHSGIKPQARPGVKSYPCDVCSKAFTRPADLRRHSLTHSGTRPFACTVCGLAFSDTSNLKKHITTHAKGDKSLEANNFSDVKTYHCSYCNKMFSRPSELKRHFTTHTKTRPFSCDFCGLAFSDTSNLKKHVQSHEKMGLRDCMTCHARFDSFEELESHVSRHHNKLKDEAVEHVKCDICGKAFSSEMYLSGHKAGHTESRPYPCSECPKTFKSHSHLKNHMLTHSGAKCQVCAVCGKAFLTKSSLRRHEGIHSRPSERFIHHLLAPGSGTGPQQEANHKSSETSSFLPGGYYELKPLQAPSPHSQPLLTELAPSASRLNVS</sequence>
<dbReference type="GO" id="GO:0005634">
    <property type="term" value="C:nucleus"/>
    <property type="evidence" value="ECO:0007669"/>
    <property type="project" value="UniProtKB-SubCell"/>
</dbReference>
<dbReference type="PANTHER" id="PTHR24394:SF29">
    <property type="entry name" value="MYONEURIN"/>
    <property type="match status" value="1"/>
</dbReference>
<evidence type="ECO:0000259" key="14">
    <source>
        <dbReference type="PROSITE" id="PS50157"/>
    </source>
</evidence>
<keyword evidence="8" id="KW-0805">Transcription regulation</keyword>
<evidence type="ECO:0000256" key="1">
    <source>
        <dbReference type="ARBA" id="ARBA00003767"/>
    </source>
</evidence>
<evidence type="ECO:0000256" key="11">
    <source>
        <dbReference type="ARBA" id="ARBA00023242"/>
    </source>
</evidence>
<dbReference type="InterPro" id="IPR013087">
    <property type="entry name" value="Znf_C2H2_type"/>
</dbReference>
<feature type="domain" description="C2H2-type" evidence="14">
    <location>
        <begin position="92"/>
        <end position="119"/>
    </location>
</feature>
<name>A0A0A9XZ29_LYGHE</name>
<dbReference type="FunFam" id="3.30.160.60:FF:000446">
    <property type="entry name" value="Zinc finger protein"/>
    <property type="match status" value="1"/>
</dbReference>
<comment type="function">
    <text evidence="1">May be involved in transcriptional regulation.</text>
</comment>
<evidence type="ECO:0000313" key="15">
    <source>
        <dbReference type="EMBL" id="JAG25169.1"/>
    </source>
</evidence>
<feature type="domain" description="C2H2-type" evidence="14">
    <location>
        <begin position="236"/>
        <end position="263"/>
    </location>
</feature>
<dbReference type="Pfam" id="PF00096">
    <property type="entry name" value="zf-C2H2"/>
    <property type="match status" value="7"/>
</dbReference>
<feature type="domain" description="C2H2-type" evidence="14">
    <location>
        <begin position="332"/>
        <end position="354"/>
    </location>
</feature>
<evidence type="ECO:0000256" key="2">
    <source>
        <dbReference type="ARBA" id="ARBA00004123"/>
    </source>
</evidence>
<proteinExistence type="inferred from homology"/>
<accession>A0A0A9XZ29</accession>
<evidence type="ECO:0000256" key="9">
    <source>
        <dbReference type="ARBA" id="ARBA00023125"/>
    </source>
</evidence>
<feature type="domain" description="C2H2-type" evidence="14">
    <location>
        <begin position="304"/>
        <end position="331"/>
    </location>
</feature>
<dbReference type="FunFam" id="3.30.160.60:FF:000624">
    <property type="entry name" value="zinc finger protein 697"/>
    <property type="match status" value="1"/>
</dbReference>
<evidence type="ECO:0000256" key="13">
    <source>
        <dbReference type="SAM" id="MobiDB-lite"/>
    </source>
</evidence>
<evidence type="ECO:0000256" key="5">
    <source>
        <dbReference type="ARBA" id="ARBA00022737"/>
    </source>
</evidence>
<evidence type="ECO:0000256" key="10">
    <source>
        <dbReference type="ARBA" id="ARBA00023163"/>
    </source>
</evidence>
<reference evidence="15" key="2">
    <citation type="submission" date="2014-07" db="EMBL/GenBank/DDBJ databases">
        <authorList>
            <person name="Hull J."/>
        </authorList>
    </citation>
    <scope>NUCLEOTIDE SEQUENCE</scope>
</reference>